<feature type="compositionally biased region" description="Basic and acidic residues" evidence="1">
    <location>
        <begin position="87"/>
        <end position="97"/>
    </location>
</feature>
<accession>A0ABZ2FBX5</accession>
<dbReference type="RefSeq" id="WP_338537688.1">
    <property type="nucleotide sequence ID" value="NZ_CP104874.1"/>
</dbReference>
<evidence type="ECO:0000313" key="3">
    <source>
        <dbReference type="Proteomes" id="UP001381003"/>
    </source>
</evidence>
<proteinExistence type="predicted"/>
<evidence type="ECO:0000313" key="2">
    <source>
        <dbReference type="EMBL" id="WWF04230.1"/>
    </source>
</evidence>
<organism evidence="2 3">
    <name type="scientific">Janibacter terrae</name>
    <dbReference type="NCBI Taxonomy" id="103817"/>
    <lineage>
        <taxon>Bacteria</taxon>
        <taxon>Bacillati</taxon>
        <taxon>Actinomycetota</taxon>
        <taxon>Actinomycetes</taxon>
        <taxon>Micrococcales</taxon>
        <taxon>Intrasporangiaceae</taxon>
        <taxon>Janibacter</taxon>
    </lineage>
</organism>
<gene>
    <name evidence="2" type="ORF">N5P18_11055</name>
</gene>
<dbReference type="Proteomes" id="UP001381003">
    <property type="component" value="Chromosome"/>
</dbReference>
<dbReference type="InterPro" id="IPR028037">
    <property type="entry name" value="Antitoxin_Rv0909/MT0933"/>
</dbReference>
<feature type="region of interest" description="Disordered" evidence="1">
    <location>
        <begin position="53"/>
        <end position="97"/>
    </location>
</feature>
<evidence type="ECO:0000256" key="1">
    <source>
        <dbReference type="SAM" id="MobiDB-lite"/>
    </source>
</evidence>
<name>A0ABZ2FBX5_9MICO</name>
<feature type="compositionally biased region" description="Polar residues" evidence="1">
    <location>
        <begin position="60"/>
        <end position="80"/>
    </location>
</feature>
<sequence>MAKFKNAAAMLTALEAARQWARSNPDKAGTYIDRAAGFVDGRTKGRYHKQVEGFSRTAKKNLTGSQTVTGSTVHGSSGNAATPPPPQDKRFFPDGRA</sequence>
<reference evidence="2 3" key="1">
    <citation type="submission" date="2022-09" db="EMBL/GenBank/DDBJ databases">
        <title>Complete genome sequence of Janibacter terrae strain COS04-44, PCL-degrading bacteria isolated from oil spilled coast.</title>
        <authorList>
            <person name="Park H."/>
            <person name="Kim J.Y."/>
            <person name="An S.H."/>
            <person name="Lee C.M."/>
            <person name="Weon H.-Y."/>
        </authorList>
    </citation>
    <scope>NUCLEOTIDE SEQUENCE [LARGE SCALE GENOMIC DNA]</scope>
    <source>
        <strain evidence="2 3">COS04-44</strain>
    </source>
</reference>
<protein>
    <submittedName>
        <fullName evidence="2">Antitoxin</fullName>
    </submittedName>
</protein>
<dbReference type="EMBL" id="CP104874">
    <property type="protein sequence ID" value="WWF04230.1"/>
    <property type="molecule type" value="Genomic_DNA"/>
</dbReference>
<keyword evidence="3" id="KW-1185">Reference proteome</keyword>
<dbReference type="Pfam" id="PF14013">
    <property type="entry name" value="MT0933_antitox"/>
    <property type="match status" value="1"/>
</dbReference>